<name>A0A1B1AF95_9PROT</name>
<reference evidence="1 2" key="1">
    <citation type="submission" date="2015-11" db="EMBL/GenBank/DDBJ databases">
        <title>Whole-Genome Sequence of Candidatus Oderbacter manganicum from the National Park Lower Oder Valley, Germany.</title>
        <authorList>
            <person name="Braun B."/>
            <person name="Liere K."/>
            <person name="Szewzyk U."/>
        </authorList>
    </citation>
    <scope>NUCLEOTIDE SEQUENCE [LARGE SCALE GENOMIC DNA]</scope>
    <source>
        <strain evidence="1 2">OTSz_A_272</strain>
    </source>
</reference>
<dbReference type="KEGG" id="cbot:ATE48_04545"/>
<dbReference type="EMBL" id="CP013244">
    <property type="protein sequence ID" value="ANP45238.1"/>
    <property type="molecule type" value="Genomic_DNA"/>
</dbReference>
<dbReference type="Proteomes" id="UP000092498">
    <property type="component" value="Chromosome"/>
</dbReference>
<keyword evidence="2" id="KW-1185">Reference proteome</keyword>
<accession>A0A1B1AF95</accession>
<dbReference type="RefSeq" id="WP_066768238.1">
    <property type="nucleotide sequence ID" value="NZ_CP013244.1"/>
</dbReference>
<sequence>MNAEQFISTADALRDSALRSGADVNASNYLVHAALLRALREQAFEQLAPDVLAREIERERRKLS</sequence>
<gene>
    <name evidence="1" type="ORF">ATE48_04545</name>
</gene>
<dbReference type="OrthoDB" id="9962148at2"/>
<evidence type="ECO:0000313" key="2">
    <source>
        <dbReference type="Proteomes" id="UP000092498"/>
    </source>
</evidence>
<evidence type="ECO:0000313" key="1">
    <source>
        <dbReference type="EMBL" id="ANP45238.1"/>
    </source>
</evidence>
<dbReference type="AlphaFoldDB" id="A0A1B1AF95"/>
<organism evidence="1 2">
    <name type="scientific">Candidatus Viadribacter manganicus</name>
    <dbReference type="NCBI Taxonomy" id="1759059"/>
    <lineage>
        <taxon>Bacteria</taxon>
        <taxon>Pseudomonadati</taxon>
        <taxon>Pseudomonadota</taxon>
        <taxon>Alphaproteobacteria</taxon>
        <taxon>Hyphomonadales</taxon>
        <taxon>Hyphomonadaceae</taxon>
        <taxon>Candidatus Viadribacter</taxon>
    </lineage>
</organism>
<dbReference type="InParanoid" id="A0A1B1AF95"/>
<protein>
    <submittedName>
        <fullName evidence="1">Uncharacterized protein</fullName>
    </submittedName>
</protein>
<proteinExistence type="predicted"/>